<dbReference type="Proteomes" id="UP000275385">
    <property type="component" value="Unassembled WGS sequence"/>
</dbReference>
<feature type="region of interest" description="Disordered" evidence="3">
    <location>
        <begin position="963"/>
        <end position="992"/>
    </location>
</feature>
<name>A0A420XYH7_9PEZI</name>
<dbReference type="Gene3D" id="2.40.50.40">
    <property type="match status" value="1"/>
</dbReference>
<feature type="compositionally biased region" description="Basic and acidic residues" evidence="3">
    <location>
        <begin position="1258"/>
        <end position="1269"/>
    </location>
</feature>
<feature type="compositionally biased region" description="Low complexity" evidence="3">
    <location>
        <begin position="119"/>
        <end position="128"/>
    </location>
</feature>
<evidence type="ECO:0000256" key="2">
    <source>
        <dbReference type="SAM" id="Coils"/>
    </source>
</evidence>
<dbReference type="InterPro" id="IPR016197">
    <property type="entry name" value="Chromo-like_dom_sf"/>
</dbReference>
<dbReference type="SUPFAM" id="SSF54160">
    <property type="entry name" value="Chromo domain-like"/>
    <property type="match status" value="1"/>
</dbReference>
<proteinExistence type="predicted"/>
<sequence>MGGATKASPTSKKPRRRKQNFTAQSRRRSRPAEKLWAFRAILGERTAANGAKEYLIEWEDDPDTGEKYEPTWEVEANVPSNDIAEWEEEQERLAQEPGSSIYDIPSSPVPESSKRRRSSFTASTSRDSPATKKRRVESNSQESLDEGKVVHKIPVHHSVLSVVIPARPVIDTSEFLAVPTSQSQHSASAGSQQLISPVEEHELEARAPISQTTIPDSQGLTEDLSCVTTSGDPAAEKSSLSQGDSQVTGLRSPSASEPERDIDHPAPSLPAAQGRTRSPDPTRTSSTATDSASLEDRQAPSILSFGERQVVTDSNFQSSTALVSDTAGNDGESQSNHSSLPRFQTQPDFATSVETSSEPAATQPPAVATPTASGTLSDVFEPHFPDDSIVPETSSYSAQIVGSIHHSPAQLGTQTRSNSQSRLPPSHSNVSSQVIPGTSPVPVSVSQAKSVRARSLPVFRKAKVLKPVRASSSQPVMDQTPGRQSHQGLLGPEFDPLFGEEFHNAEVDPDADAELERMMNESVPSRPAPIEVPTADGGVNLGLDLQHLGHHGPVTVDRNNNQFGNALGLAADAPSPFQPSATEALQHEVQAHPPGQPHFAATIAPSQLTMSIAPSSLNITPAPAQQPVSLPLYESEEQHHETVLPGIESGRSSLEPKQAEHVQHTDELSDAEEEQAEHGSNEHIITLPMFASTRRAYTETLDSHRSLMRRYNTYFKTDSLSVPDHQLVDEVDAVFAKLQAYCDLPLFFETLSQPMNTQEMKKYSTNTNTKYSFVYELLDRLKHERLRILILSQPGPVFNYLEAIVSEVGCKYTTYLKSQMVTPEDDSQDQPLHIVLETTDQDVSRLPRVDAVILFDNTARSLDIAIPWSVPILSLVVTYSIEQIDLRLSHDMDQLERRNALILVSFESKKLLNVQEYEFNEKPPHEVAEIFGDFLRQPGDLDYEPCSMPDEYFDVYVGSQGTQSRVENGPDMVATTNDRKRPFDGEDTAAETPSKRARTIKSSLPARVVQQRGLQLMSDLLKETLASYVPRPQGLPHTVEIPVDQLEWLSATIHQLRETSQDKNAVTSKSREQLIKLEAVVKSQNKTIMTQQRRLVESLREGTAYEEKLRVAEEETEKIQKQLDRSKAEVSALQEKLKAQSLPAEQDAEPKIEAEVELQETKSKLEAAEKKVKASNSQLDYIRGVYQTASNSATELARENKELQTRIADLEHLASERLRAIHDSNKDSIIRDQSRQLRDAQTIIAHREDDLERAQRELRTIKNGRRETRQTSVPRSPRVPMMSPRPRGGATSRGNSPAPAALVLDNGSSTSVTPAPGRHQTPVANPQITRLRD</sequence>
<feature type="coiled-coil region" evidence="2">
    <location>
        <begin position="1102"/>
        <end position="1213"/>
    </location>
</feature>
<feature type="region of interest" description="Disordered" evidence="3">
    <location>
        <begin position="50"/>
        <end position="149"/>
    </location>
</feature>
<keyword evidence="6" id="KW-1185">Reference proteome</keyword>
<feature type="compositionally biased region" description="Low complexity" evidence="3">
    <location>
        <begin position="1272"/>
        <end position="1287"/>
    </location>
</feature>
<feature type="compositionally biased region" description="Polar residues" evidence="3">
    <location>
        <begin position="311"/>
        <end position="358"/>
    </location>
</feature>
<gene>
    <name evidence="5" type="ORF">DL546_001221</name>
</gene>
<evidence type="ECO:0000259" key="4">
    <source>
        <dbReference type="PROSITE" id="PS50013"/>
    </source>
</evidence>
<feature type="compositionally biased region" description="Basic and acidic residues" evidence="3">
    <location>
        <begin position="657"/>
        <end position="667"/>
    </location>
</feature>
<dbReference type="STRING" id="177199.A0A420XYH7"/>
<organism evidence="5 6">
    <name type="scientific">Coniochaeta pulveracea</name>
    <dbReference type="NCBI Taxonomy" id="177199"/>
    <lineage>
        <taxon>Eukaryota</taxon>
        <taxon>Fungi</taxon>
        <taxon>Dikarya</taxon>
        <taxon>Ascomycota</taxon>
        <taxon>Pezizomycotina</taxon>
        <taxon>Sordariomycetes</taxon>
        <taxon>Sordariomycetidae</taxon>
        <taxon>Coniochaetales</taxon>
        <taxon>Coniochaetaceae</taxon>
        <taxon>Coniochaeta</taxon>
    </lineage>
</organism>
<dbReference type="GO" id="GO:0006338">
    <property type="term" value="P:chromatin remodeling"/>
    <property type="evidence" value="ECO:0007669"/>
    <property type="project" value="UniProtKB-ARBA"/>
</dbReference>
<feature type="compositionally biased region" description="Polar residues" evidence="3">
    <location>
        <begin position="1322"/>
        <end position="1333"/>
    </location>
</feature>
<reference evidence="5 6" key="1">
    <citation type="submission" date="2018-08" db="EMBL/GenBank/DDBJ databases">
        <title>Draft genome of the lignicolous fungus Coniochaeta pulveracea.</title>
        <authorList>
            <person name="Borstlap C.J."/>
            <person name="De Witt R.N."/>
            <person name="Botha A."/>
            <person name="Volschenk H."/>
        </authorList>
    </citation>
    <scope>NUCLEOTIDE SEQUENCE [LARGE SCALE GENOMIC DNA]</scope>
    <source>
        <strain evidence="5 6">CAB683</strain>
    </source>
</reference>
<feature type="region of interest" description="Disordered" evidence="3">
    <location>
        <begin position="1"/>
        <end position="32"/>
    </location>
</feature>
<evidence type="ECO:0000256" key="3">
    <source>
        <dbReference type="SAM" id="MobiDB-lite"/>
    </source>
</evidence>
<accession>A0A420XYH7</accession>
<feature type="compositionally biased region" description="Polar residues" evidence="3">
    <location>
        <begin position="410"/>
        <end position="436"/>
    </location>
</feature>
<comment type="caution">
    <text evidence="5">The sequence shown here is derived from an EMBL/GenBank/DDBJ whole genome shotgun (WGS) entry which is preliminary data.</text>
</comment>
<dbReference type="EMBL" id="QVQW01000093">
    <property type="protein sequence ID" value="RKU40722.1"/>
    <property type="molecule type" value="Genomic_DNA"/>
</dbReference>
<feature type="region of interest" description="Disordered" evidence="3">
    <location>
        <begin position="1258"/>
        <end position="1333"/>
    </location>
</feature>
<comment type="subunit">
    <text evidence="1">Component of the NuA4 histone acetyltransferase complex.</text>
</comment>
<feature type="compositionally biased region" description="Basic residues" evidence="3">
    <location>
        <begin position="12"/>
        <end position="29"/>
    </location>
</feature>
<dbReference type="PROSITE" id="PS50013">
    <property type="entry name" value="CHROMO_2"/>
    <property type="match status" value="1"/>
</dbReference>
<protein>
    <recommendedName>
        <fullName evidence="4">Chromo domain-containing protein</fullName>
    </recommendedName>
</protein>
<dbReference type="InterPro" id="IPR038609">
    <property type="entry name" value="HDA1_su2/3_sf"/>
</dbReference>
<feature type="compositionally biased region" description="Polar residues" evidence="3">
    <location>
        <begin position="238"/>
        <end position="255"/>
    </location>
</feature>
<feature type="region of interest" description="Disordered" evidence="3">
    <location>
        <begin position="210"/>
        <end position="391"/>
    </location>
</feature>
<evidence type="ECO:0000313" key="6">
    <source>
        <dbReference type="Proteomes" id="UP000275385"/>
    </source>
</evidence>
<keyword evidence="2" id="KW-0175">Coiled coil</keyword>
<feature type="region of interest" description="Disordered" evidence="3">
    <location>
        <begin position="408"/>
        <end position="441"/>
    </location>
</feature>
<feature type="domain" description="Chromo" evidence="4">
    <location>
        <begin position="36"/>
        <end position="99"/>
    </location>
</feature>
<feature type="compositionally biased region" description="Polar residues" evidence="3">
    <location>
        <begin position="210"/>
        <end position="231"/>
    </location>
</feature>
<evidence type="ECO:0000256" key="1">
    <source>
        <dbReference type="ARBA" id="ARBA00011353"/>
    </source>
</evidence>
<dbReference type="InterPro" id="IPR000953">
    <property type="entry name" value="Chromo/chromo_shadow_dom"/>
</dbReference>
<feature type="compositionally biased region" description="Low complexity" evidence="3">
    <location>
        <begin position="359"/>
        <end position="372"/>
    </location>
</feature>
<dbReference type="OrthoDB" id="3647690at2759"/>
<evidence type="ECO:0000313" key="5">
    <source>
        <dbReference type="EMBL" id="RKU40722.1"/>
    </source>
</evidence>
<feature type="compositionally biased region" description="Low complexity" evidence="3">
    <location>
        <begin position="279"/>
        <end position="292"/>
    </location>
</feature>
<dbReference type="Gene3D" id="3.40.50.12360">
    <property type="match status" value="1"/>
</dbReference>
<feature type="region of interest" description="Disordered" evidence="3">
    <location>
        <begin position="649"/>
        <end position="679"/>
    </location>
</feature>